<keyword evidence="3" id="KW-1185">Reference proteome</keyword>
<reference evidence="2 3" key="1">
    <citation type="journal article" date="2013" name="Proc. Natl. Acad. Sci. U.S.A.">
        <title>The king cobra genome reveals dynamic gene evolution and adaptation in the snake venom system.</title>
        <authorList>
            <person name="Vonk F.J."/>
            <person name="Casewell N.R."/>
            <person name="Henkel C.V."/>
            <person name="Heimberg A.M."/>
            <person name="Jansen H.J."/>
            <person name="McCleary R.J."/>
            <person name="Kerkkamp H.M."/>
            <person name="Vos R.A."/>
            <person name="Guerreiro I."/>
            <person name="Calvete J.J."/>
            <person name="Wuster W."/>
            <person name="Woods A.E."/>
            <person name="Logan J.M."/>
            <person name="Harrison R.A."/>
            <person name="Castoe T.A."/>
            <person name="de Koning A.P."/>
            <person name="Pollock D.D."/>
            <person name="Yandell M."/>
            <person name="Calderon D."/>
            <person name="Renjifo C."/>
            <person name="Currier R.B."/>
            <person name="Salgado D."/>
            <person name="Pla D."/>
            <person name="Sanz L."/>
            <person name="Hyder A.S."/>
            <person name="Ribeiro J.M."/>
            <person name="Arntzen J.W."/>
            <person name="van den Thillart G.E."/>
            <person name="Boetzer M."/>
            <person name="Pirovano W."/>
            <person name="Dirks R.P."/>
            <person name="Spaink H.P."/>
            <person name="Duboule D."/>
            <person name="McGlinn E."/>
            <person name="Kini R.M."/>
            <person name="Richardson M.K."/>
        </authorList>
    </citation>
    <scope>NUCLEOTIDE SEQUENCE</scope>
    <source>
        <tissue evidence="2">Blood</tissue>
    </source>
</reference>
<accession>V8NX35</accession>
<sequence>MIMLEAASEGGQSLAGKADQISGTAESGLSPVSPCVQSKLGQLNTQYMEIKRNALLLKIRLEGLKIVSETYTPEIVNVHWVIRDKLQGGLSQEE</sequence>
<comment type="caution">
    <text evidence="2">The sequence shown here is derived from an EMBL/GenBank/DDBJ whole genome shotgun (WGS) entry which is preliminary data.</text>
</comment>
<dbReference type="GO" id="GO:0070652">
    <property type="term" value="C:HAUS complex"/>
    <property type="evidence" value="ECO:0007669"/>
    <property type="project" value="InterPro"/>
</dbReference>
<evidence type="ECO:0000313" key="3">
    <source>
        <dbReference type="Proteomes" id="UP000018936"/>
    </source>
</evidence>
<evidence type="ECO:0000256" key="1">
    <source>
        <dbReference type="SAM" id="MobiDB-lite"/>
    </source>
</evidence>
<feature type="non-terminal residue" evidence="2">
    <location>
        <position position="1"/>
    </location>
</feature>
<dbReference type="GO" id="GO:0051225">
    <property type="term" value="P:spindle assembly"/>
    <property type="evidence" value="ECO:0007669"/>
    <property type="project" value="InterPro"/>
</dbReference>
<dbReference type="EMBL" id="AZIM01001549">
    <property type="protein sequence ID" value="ETE66486.1"/>
    <property type="molecule type" value="Genomic_DNA"/>
</dbReference>
<protein>
    <submittedName>
        <fullName evidence="2">HAUS augmin-like complex subunit 4</fullName>
    </submittedName>
</protein>
<gene>
    <name evidence="2" type="primary">HAUS4</name>
    <name evidence="2" type="ORF">L345_07734</name>
</gene>
<dbReference type="OrthoDB" id="661220at2759"/>
<feature type="region of interest" description="Disordered" evidence="1">
    <location>
        <begin position="1"/>
        <end position="31"/>
    </location>
</feature>
<dbReference type="AlphaFoldDB" id="V8NX35"/>
<organism evidence="2 3">
    <name type="scientific">Ophiophagus hannah</name>
    <name type="common">King cobra</name>
    <name type="synonym">Naja hannah</name>
    <dbReference type="NCBI Taxonomy" id="8665"/>
    <lineage>
        <taxon>Eukaryota</taxon>
        <taxon>Metazoa</taxon>
        <taxon>Chordata</taxon>
        <taxon>Craniata</taxon>
        <taxon>Vertebrata</taxon>
        <taxon>Euteleostomi</taxon>
        <taxon>Lepidosauria</taxon>
        <taxon>Squamata</taxon>
        <taxon>Bifurcata</taxon>
        <taxon>Unidentata</taxon>
        <taxon>Episquamata</taxon>
        <taxon>Toxicofera</taxon>
        <taxon>Serpentes</taxon>
        <taxon>Colubroidea</taxon>
        <taxon>Elapidae</taxon>
        <taxon>Elapinae</taxon>
        <taxon>Ophiophagus</taxon>
    </lineage>
</organism>
<dbReference type="GO" id="GO:0007098">
    <property type="term" value="P:centrosome cycle"/>
    <property type="evidence" value="ECO:0007669"/>
    <property type="project" value="TreeGrafter"/>
</dbReference>
<proteinExistence type="predicted"/>
<dbReference type="PANTHER" id="PTHR16219:SF1">
    <property type="entry name" value="HAUS AUGMIN-LIKE COMPLEX SUBUNIT 4"/>
    <property type="match status" value="1"/>
</dbReference>
<evidence type="ECO:0000313" key="2">
    <source>
        <dbReference type="EMBL" id="ETE66486.1"/>
    </source>
</evidence>
<dbReference type="InterPro" id="IPR029327">
    <property type="entry name" value="HAUS4"/>
</dbReference>
<dbReference type="Proteomes" id="UP000018936">
    <property type="component" value="Unassembled WGS sequence"/>
</dbReference>
<dbReference type="Pfam" id="PF14735">
    <property type="entry name" value="HAUS4"/>
    <property type="match status" value="1"/>
</dbReference>
<dbReference type="PANTHER" id="PTHR16219">
    <property type="entry name" value="AUGMIN SUBUNIT 4 FAMILY MEMBER"/>
    <property type="match status" value="1"/>
</dbReference>
<dbReference type="GO" id="GO:0051011">
    <property type="term" value="F:microtubule minus-end binding"/>
    <property type="evidence" value="ECO:0007669"/>
    <property type="project" value="TreeGrafter"/>
</dbReference>
<name>V8NX35_OPHHA</name>